<dbReference type="EMBL" id="CP027860">
    <property type="protein sequence ID" value="AVP98455.1"/>
    <property type="molecule type" value="Genomic_DNA"/>
</dbReference>
<evidence type="ECO:0000256" key="1">
    <source>
        <dbReference type="ARBA" id="ARBA00004167"/>
    </source>
</evidence>
<reference evidence="3 4" key="1">
    <citation type="submission" date="2018-03" db="EMBL/GenBank/DDBJ databases">
        <title>Ahniella affigens gen. nov., sp. nov., a gammaproteobacterium isolated from sandy soil near a stream.</title>
        <authorList>
            <person name="Ko Y."/>
            <person name="Kim J.-H."/>
        </authorList>
    </citation>
    <scope>NUCLEOTIDE SEQUENCE [LARGE SCALE GENOMIC DNA]</scope>
    <source>
        <strain evidence="3 4">D13</strain>
    </source>
</reference>
<dbReference type="KEGG" id="xba:C7S18_15220"/>
<protein>
    <recommendedName>
        <fullName evidence="2">Band 7 domain-containing protein</fullName>
    </recommendedName>
</protein>
<dbReference type="InterPro" id="IPR001107">
    <property type="entry name" value="Band_7"/>
</dbReference>
<dbReference type="InterPro" id="IPR036013">
    <property type="entry name" value="Band_7/SPFH_dom_sf"/>
</dbReference>
<dbReference type="Pfam" id="PF01145">
    <property type="entry name" value="Band_7"/>
    <property type="match status" value="1"/>
</dbReference>
<gene>
    <name evidence="3" type="ORF">C7S18_15220</name>
</gene>
<dbReference type="OrthoDB" id="3469168at2"/>
<sequence>MATITRFGVLRHLRAEPNQHILHFKNGHLSRSGAGVAYWFLPLSAAMAQVPVEDCQTTFVLNERSADFQSLSVQVSVTYRIADPVKACARVNFTIDGNTGLWVQRPLENLATFWLQRSVPTARSHIAQMNLQDAMRHGSDSIRQALVQQLNQDSEVPTMGLQLVSLVIDHIAPAAEVEKALQTPARESIQAKADEAIFQRRALAVEKERAIKENELATELELERKQEMLIKSRGENALSQVRQNAAAEQEKTAAEIQRAEMHAKALAARRAVDAESEAAAARVLAAARLDELRNQHDIWKNTPKSAATALVLARFAEHLTTIGHLNITPDLLGQQVREFFGNTPTES</sequence>
<evidence type="ECO:0000259" key="2">
    <source>
        <dbReference type="Pfam" id="PF01145"/>
    </source>
</evidence>
<accession>A0A2P1PUD5</accession>
<comment type="subcellular location">
    <subcellularLocation>
        <location evidence="1">Membrane</location>
        <topology evidence="1">Single-pass membrane protein</topology>
    </subcellularLocation>
</comment>
<reference evidence="3 4" key="2">
    <citation type="submission" date="2018-03" db="EMBL/GenBank/DDBJ databases">
        <authorList>
            <person name="Keele B.F."/>
        </authorList>
    </citation>
    <scope>NUCLEOTIDE SEQUENCE [LARGE SCALE GENOMIC DNA]</scope>
    <source>
        <strain evidence="3 4">D13</strain>
    </source>
</reference>
<name>A0A2P1PUD5_9GAMM</name>
<organism evidence="3 4">
    <name type="scientific">Ahniella affigens</name>
    <dbReference type="NCBI Taxonomy" id="2021234"/>
    <lineage>
        <taxon>Bacteria</taxon>
        <taxon>Pseudomonadati</taxon>
        <taxon>Pseudomonadota</taxon>
        <taxon>Gammaproteobacteria</taxon>
        <taxon>Lysobacterales</taxon>
        <taxon>Rhodanobacteraceae</taxon>
        <taxon>Ahniella</taxon>
    </lineage>
</organism>
<dbReference type="SUPFAM" id="SSF117892">
    <property type="entry name" value="Band 7/SPFH domain"/>
    <property type="match status" value="1"/>
</dbReference>
<dbReference type="Gene3D" id="3.30.479.30">
    <property type="entry name" value="Band 7 domain"/>
    <property type="match status" value="1"/>
</dbReference>
<dbReference type="AlphaFoldDB" id="A0A2P1PUD5"/>
<dbReference type="Proteomes" id="UP000241074">
    <property type="component" value="Chromosome"/>
</dbReference>
<dbReference type="GO" id="GO:0016020">
    <property type="term" value="C:membrane"/>
    <property type="evidence" value="ECO:0007669"/>
    <property type="project" value="UniProtKB-SubCell"/>
</dbReference>
<evidence type="ECO:0000313" key="4">
    <source>
        <dbReference type="Proteomes" id="UP000241074"/>
    </source>
</evidence>
<dbReference type="RefSeq" id="WP_106892376.1">
    <property type="nucleotide sequence ID" value="NZ_CP027860.1"/>
</dbReference>
<evidence type="ECO:0000313" key="3">
    <source>
        <dbReference type="EMBL" id="AVP98455.1"/>
    </source>
</evidence>
<keyword evidence="4" id="KW-1185">Reference proteome</keyword>
<feature type="domain" description="Band 7" evidence="2">
    <location>
        <begin position="15"/>
        <end position="202"/>
    </location>
</feature>
<proteinExistence type="predicted"/>